<dbReference type="EMBL" id="VSRR010007213">
    <property type="protein sequence ID" value="MPC46445.1"/>
    <property type="molecule type" value="Genomic_DNA"/>
</dbReference>
<proteinExistence type="predicted"/>
<dbReference type="Proteomes" id="UP000324222">
    <property type="component" value="Unassembled WGS sequence"/>
</dbReference>
<name>A0A5B7FLW3_PORTR</name>
<evidence type="ECO:0000313" key="1">
    <source>
        <dbReference type="EMBL" id="MPC46445.1"/>
    </source>
</evidence>
<gene>
    <name evidence="1" type="ORF">E2C01_040165</name>
</gene>
<comment type="caution">
    <text evidence="1">The sequence shown here is derived from an EMBL/GenBank/DDBJ whole genome shotgun (WGS) entry which is preliminary data.</text>
</comment>
<organism evidence="1 2">
    <name type="scientific">Portunus trituberculatus</name>
    <name type="common">Swimming crab</name>
    <name type="synonym">Neptunus trituberculatus</name>
    <dbReference type="NCBI Taxonomy" id="210409"/>
    <lineage>
        <taxon>Eukaryota</taxon>
        <taxon>Metazoa</taxon>
        <taxon>Ecdysozoa</taxon>
        <taxon>Arthropoda</taxon>
        <taxon>Crustacea</taxon>
        <taxon>Multicrustacea</taxon>
        <taxon>Malacostraca</taxon>
        <taxon>Eumalacostraca</taxon>
        <taxon>Eucarida</taxon>
        <taxon>Decapoda</taxon>
        <taxon>Pleocyemata</taxon>
        <taxon>Brachyura</taxon>
        <taxon>Eubrachyura</taxon>
        <taxon>Portunoidea</taxon>
        <taxon>Portunidae</taxon>
        <taxon>Portuninae</taxon>
        <taxon>Portunus</taxon>
    </lineage>
</organism>
<evidence type="ECO:0000313" key="2">
    <source>
        <dbReference type="Proteomes" id="UP000324222"/>
    </source>
</evidence>
<accession>A0A5B7FLW3</accession>
<keyword evidence="2" id="KW-1185">Reference proteome</keyword>
<protein>
    <submittedName>
        <fullName evidence="1">Uncharacterized protein</fullName>
    </submittedName>
</protein>
<reference evidence="1 2" key="1">
    <citation type="submission" date="2019-05" db="EMBL/GenBank/DDBJ databases">
        <title>Another draft genome of Portunus trituberculatus and its Hox gene families provides insights of decapod evolution.</title>
        <authorList>
            <person name="Jeong J.-H."/>
            <person name="Song I."/>
            <person name="Kim S."/>
            <person name="Choi T."/>
            <person name="Kim D."/>
            <person name="Ryu S."/>
            <person name="Kim W."/>
        </authorList>
    </citation>
    <scope>NUCLEOTIDE SEQUENCE [LARGE SCALE GENOMIC DNA]</scope>
    <source>
        <tissue evidence="1">Muscle</tissue>
    </source>
</reference>
<sequence>MIVHHGRIQSSHSQQRKFLFDLNKRIHNIPTPWSHYVKNVRVQQDGGDHGGVIFRQAGSSLHFDK</sequence>
<dbReference type="AlphaFoldDB" id="A0A5B7FLW3"/>